<dbReference type="EMBL" id="JABEZU010000003">
    <property type="protein sequence ID" value="NOV98045.1"/>
    <property type="molecule type" value="Genomic_DNA"/>
</dbReference>
<proteinExistence type="predicted"/>
<organism evidence="2 3">
    <name type="scientific">Isoptericola halotolerans</name>
    <dbReference type="NCBI Taxonomy" id="300560"/>
    <lineage>
        <taxon>Bacteria</taxon>
        <taxon>Bacillati</taxon>
        <taxon>Actinomycetota</taxon>
        <taxon>Actinomycetes</taxon>
        <taxon>Micrococcales</taxon>
        <taxon>Promicromonosporaceae</taxon>
        <taxon>Isoptericola</taxon>
    </lineage>
</organism>
<dbReference type="InterPro" id="IPR002575">
    <property type="entry name" value="Aminoglycoside_PTrfase"/>
</dbReference>
<dbReference type="InterPro" id="IPR011009">
    <property type="entry name" value="Kinase-like_dom_sf"/>
</dbReference>
<gene>
    <name evidence="2" type="ORF">HDG69_002630</name>
</gene>
<protein>
    <submittedName>
        <fullName evidence="2">Thiamine kinase-like enzyme</fullName>
    </submittedName>
</protein>
<feature type="domain" description="Aminoglycoside phosphotransferase" evidence="1">
    <location>
        <begin position="71"/>
        <end position="242"/>
    </location>
</feature>
<dbReference type="Gene3D" id="3.90.1200.10">
    <property type="match status" value="1"/>
</dbReference>
<dbReference type="SUPFAM" id="SSF56112">
    <property type="entry name" value="Protein kinase-like (PK-like)"/>
    <property type="match status" value="1"/>
</dbReference>
<reference evidence="2 3" key="1">
    <citation type="submission" date="2020-05" db="EMBL/GenBank/DDBJ databases">
        <title>Genomic Encyclopedia of Type Strains, Phase III (KMG-III): the genomes of soil and plant-associated and newly described type strains.</title>
        <authorList>
            <person name="Whitman W."/>
        </authorList>
    </citation>
    <scope>NUCLEOTIDE SEQUENCE [LARGE SCALE GENOMIC DNA]</scope>
    <source>
        <strain evidence="2 3">KCTC 19046</strain>
    </source>
</reference>
<dbReference type="Pfam" id="PF01636">
    <property type="entry name" value="APH"/>
    <property type="match status" value="1"/>
</dbReference>
<dbReference type="RefSeq" id="WP_171784270.1">
    <property type="nucleotide sequence ID" value="NZ_BAAAML010000005.1"/>
</dbReference>
<name>A0ABX2A811_9MICO</name>
<evidence type="ECO:0000313" key="2">
    <source>
        <dbReference type="EMBL" id="NOV98045.1"/>
    </source>
</evidence>
<accession>A0ABX2A811</accession>
<evidence type="ECO:0000259" key="1">
    <source>
        <dbReference type="Pfam" id="PF01636"/>
    </source>
</evidence>
<keyword evidence="3" id="KW-1185">Reference proteome</keyword>
<evidence type="ECO:0000313" key="3">
    <source>
        <dbReference type="Proteomes" id="UP000757540"/>
    </source>
</evidence>
<dbReference type="Proteomes" id="UP000757540">
    <property type="component" value="Unassembled WGS sequence"/>
</dbReference>
<sequence>MTSDLPGLDDAQRALVRSWLGETALVADHSWGLTDTAVLRLRAEDGTHVAVKASGPADHHLDREIVAHQTLLAPLVSGGRVPRLLHADRERHLLATAWLPGDLVEGGAAENDPDTYRQAGELLASLHALGTHVDGDWEAAQDARAMQWLDAPHRIDARREERLRAVVAAHAHPPVRVVPTHGDFHPRNWVVDDGVVRLIDFGRADWRAPCTDLARLDRQQLAGREDLAAAFVAGYGGDPRTGSAWRRTLVREAIGTAVWACRVGDTRFEAHGHRLIDAALRDGG</sequence>
<comment type="caution">
    <text evidence="2">The sequence shown here is derived from an EMBL/GenBank/DDBJ whole genome shotgun (WGS) entry which is preliminary data.</text>
</comment>